<feature type="transmembrane region" description="Helical" evidence="7">
    <location>
        <begin position="485"/>
        <end position="510"/>
    </location>
</feature>
<evidence type="ECO:0000256" key="6">
    <source>
        <dbReference type="SAM" id="MobiDB-lite"/>
    </source>
</evidence>
<dbReference type="InterPro" id="IPR003838">
    <property type="entry name" value="ABC3_permease_C"/>
</dbReference>
<dbReference type="Proteomes" id="UP000573729">
    <property type="component" value="Unassembled WGS sequence"/>
</dbReference>
<evidence type="ECO:0000256" key="4">
    <source>
        <dbReference type="ARBA" id="ARBA00022989"/>
    </source>
</evidence>
<feature type="transmembrane region" description="Helical" evidence="7">
    <location>
        <begin position="839"/>
        <end position="862"/>
    </location>
</feature>
<gene>
    <name evidence="9" type="ORF">BKA24_002906</name>
</gene>
<evidence type="ECO:0000313" key="10">
    <source>
        <dbReference type="Proteomes" id="UP000573729"/>
    </source>
</evidence>
<evidence type="ECO:0000259" key="8">
    <source>
        <dbReference type="Pfam" id="PF02687"/>
    </source>
</evidence>
<proteinExistence type="predicted"/>
<feature type="transmembrane region" description="Helical" evidence="7">
    <location>
        <begin position="539"/>
        <end position="561"/>
    </location>
</feature>
<feature type="transmembrane region" description="Helical" evidence="7">
    <location>
        <begin position="360"/>
        <end position="384"/>
    </location>
</feature>
<keyword evidence="3 7" id="KW-0812">Transmembrane</keyword>
<evidence type="ECO:0000256" key="7">
    <source>
        <dbReference type="SAM" id="Phobius"/>
    </source>
</evidence>
<keyword evidence="4 7" id="KW-1133">Transmembrane helix</keyword>
<dbReference type="EMBL" id="JACHMD010000001">
    <property type="protein sequence ID" value="MBB4668197.1"/>
    <property type="molecule type" value="Genomic_DNA"/>
</dbReference>
<feature type="transmembrane region" description="Helical" evidence="7">
    <location>
        <begin position="932"/>
        <end position="953"/>
    </location>
</feature>
<dbReference type="AlphaFoldDB" id="A0A7W7FJK8"/>
<evidence type="ECO:0000256" key="5">
    <source>
        <dbReference type="ARBA" id="ARBA00023136"/>
    </source>
</evidence>
<protein>
    <submittedName>
        <fullName evidence="9">MFS family permease</fullName>
    </submittedName>
</protein>
<feature type="domain" description="ABC3 transporter permease C-terminal" evidence="8">
    <location>
        <begin position="318"/>
        <end position="425"/>
    </location>
</feature>
<keyword evidence="5 7" id="KW-0472">Membrane</keyword>
<dbReference type="RefSeq" id="WP_184219825.1">
    <property type="nucleotide sequence ID" value="NZ_JACHMD010000001.1"/>
</dbReference>
<comment type="caution">
    <text evidence="9">The sequence shown here is derived from an EMBL/GenBank/DDBJ whole genome shotgun (WGS) entry which is preliminary data.</text>
</comment>
<feature type="transmembrane region" description="Helical" evidence="7">
    <location>
        <begin position="888"/>
        <end position="912"/>
    </location>
</feature>
<feature type="transmembrane region" description="Helical" evidence="7">
    <location>
        <begin position="448"/>
        <end position="473"/>
    </location>
</feature>
<comment type="subcellular location">
    <subcellularLocation>
        <location evidence="1">Cell membrane</location>
        <topology evidence="1">Multi-pass membrane protein</topology>
    </subcellularLocation>
</comment>
<evidence type="ECO:0000256" key="1">
    <source>
        <dbReference type="ARBA" id="ARBA00004651"/>
    </source>
</evidence>
<dbReference type="GO" id="GO:0005886">
    <property type="term" value="C:plasma membrane"/>
    <property type="evidence" value="ECO:0007669"/>
    <property type="project" value="UniProtKB-SubCell"/>
</dbReference>
<feature type="region of interest" description="Disordered" evidence="6">
    <location>
        <begin position="1"/>
        <end position="27"/>
    </location>
</feature>
<accession>A0A7W7FJK8</accession>
<feature type="transmembrane region" description="Helical" evidence="7">
    <location>
        <begin position="45"/>
        <end position="69"/>
    </location>
</feature>
<evidence type="ECO:0000256" key="3">
    <source>
        <dbReference type="ARBA" id="ARBA00022692"/>
    </source>
</evidence>
<evidence type="ECO:0000313" key="9">
    <source>
        <dbReference type="EMBL" id="MBB4668197.1"/>
    </source>
</evidence>
<keyword evidence="2" id="KW-1003">Cell membrane</keyword>
<evidence type="ECO:0000256" key="2">
    <source>
        <dbReference type="ARBA" id="ARBA00022475"/>
    </source>
</evidence>
<organism evidence="9 10">
    <name type="scientific">Microbacterium marinum</name>
    <dbReference type="NCBI Taxonomy" id="421115"/>
    <lineage>
        <taxon>Bacteria</taxon>
        <taxon>Bacillati</taxon>
        <taxon>Actinomycetota</taxon>
        <taxon>Actinomycetes</taxon>
        <taxon>Micrococcales</taxon>
        <taxon>Microbacteriaceae</taxon>
        <taxon>Microbacterium</taxon>
    </lineage>
</organism>
<feature type="compositionally biased region" description="Basic and acidic residues" evidence="6">
    <location>
        <begin position="1"/>
        <end position="11"/>
    </location>
</feature>
<name>A0A7W7FJK8_9MICO</name>
<reference evidence="9 10" key="1">
    <citation type="submission" date="2020-08" db="EMBL/GenBank/DDBJ databases">
        <title>Sequencing the genomes of 1000 actinobacteria strains.</title>
        <authorList>
            <person name="Klenk H.-P."/>
        </authorList>
    </citation>
    <scope>NUCLEOTIDE SEQUENCE [LARGE SCALE GENOMIC DNA]</scope>
    <source>
        <strain evidence="9 10">DSM 24947</strain>
    </source>
</reference>
<feature type="transmembrane region" description="Helical" evidence="7">
    <location>
        <begin position="396"/>
        <end position="419"/>
    </location>
</feature>
<dbReference type="Pfam" id="PF02687">
    <property type="entry name" value="FtsX"/>
    <property type="match status" value="1"/>
</dbReference>
<sequence>MTEVQERRRTDAATPATRVKPPKRSRSARLRVSARIARRQVRRTWVSSLLIMTLIALPIAGMAGVAVYVDSMIGTPEERADVELGRMQAWVGAAGVPGEGFWQAPDQVWMTGYGSDFSGEIPEGEFPTDPTSALPAGTRTVAISQGEIRIETAEGMGLVTAWGGAIWDDRFEGKFALVDGRAPAASDEVLVTAATLDRIDGRIGGEIVLAESGDAYKITGTFDDASMPHDRSGVAFVDADRFGTPAWYLPELSLDWPAVQELNEAGFVAYSREVVLDPPAFSLPDGNMYVDSATQQLYSVLALAAGLGAGGVAAAYMVVMLAGAAFAVSARRQQRALAIAASVGADAKDLRRTVLLQGTVLGLIAGGVGLAAGVGLGALVMALTDNGSATMFWGFHVPWLLLVGILVFAVLVGTASALVPARGVGRSDTISALRGARRPQKVTAARPLWGSLLILVGVAITVVCGIAAGAVTASTTLAYDSPLRWLPFVGIIGGPILAQIGIILSGRWLLWLASRLLSRLGIAARMASRDAVANGARTVPAFAAIGATVFVGVFAIGLGVMSVEQSARSYMYSAPIGTAITTLYPAGEAPLDAATAGTAADAARDAMVAAGVVETTTVSRQEEYWAETASEIPADALRATALMPERVLRERGEDAAGMGWSWGELNGPQNNLTVVPADGLETVLGVRVSAEERAAYEGGAAFVLDAGYVTDDTIAVGAWTERQWVFGGAPENYPIDPATLARDDGTVFEPEPAEDAAWERRLDAIVVDAPESGVTVAISPETAADLGITVVERHLFGQFAEPPTQDDMDRLYALVDGTSTDEYGVSSWVETGPSGAESWLIPLLIGVAVLVVGASAVALGLARFERRPDDATLAAVGGTRGLRRRIGFWQGLVIAGFGTFAGATAGILPPIGFWLQSQTAGQGAMDLADIPWWLLGTLVVALPLGIAAVNWLVSPRTPALTRRNVIA</sequence>
<keyword evidence="10" id="KW-1185">Reference proteome</keyword>
<feature type="transmembrane region" description="Helical" evidence="7">
    <location>
        <begin position="297"/>
        <end position="328"/>
    </location>
</feature>